<organism evidence="2 3">
    <name type="scientific">Methylopila musalis</name>
    <dbReference type="NCBI Taxonomy" id="1134781"/>
    <lineage>
        <taxon>Bacteria</taxon>
        <taxon>Pseudomonadati</taxon>
        <taxon>Pseudomonadota</taxon>
        <taxon>Alphaproteobacteria</taxon>
        <taxon>Hyphomicrobiales</taxon>
        <taxon>Methylopilaceae</taxon>
        <taxon>Methylopila</taxon>
    </lineage>
</organism>
<gene>
    <name evidence="2" type="ORF">ACFQ4O_16115</name>
</gene>
<comment type="caution">
    <text evidence="2">The sequence shown here is derived from an EMBL/GenBank/DDBJ whole genome shotgun (WGS) entry which is preliminary data.</text>
</comment>
<sequence>PPAGGSAGGSGFGGFGGFGGRAAAAQAVTPIQLDGGDFDAFERLLSDVQYAYSEQDLAKLSRLASAEMVDVFRDDLDQDRERGVVNRVRDVKLLQGDLSEAWREDARDYATVAMRYGLVDVVEDRATGRLVDGDPNRPVEATELWTFVRPRGGAWTLSAIQQAA</sequence>
<dbReference type="SMART" id="SM00978">
    <property type="entry name" value="Tim44"/>
    <property type="match status" value="1"/>
</dbReference>
<accession>A0ABW3ZCH4</accession>
<evidence type="ECO:0000313" key="2">
    <source>
        <dbReference type="EMBL" id="MFD1333527.1"/>
    </source>
</evidence>
<dbReference type="Gene3D" id="3.10.450.240">
    <property type="match status" value="1"/>
</dbReference>
<dbReference type="SUPFAM" id="SSF54427">
    <property type="entry name" value="NTF2-like"/>
    <property type="match status" value="1"/>
</dbReference>
<name>A0ABW3ZCH4_9HYPH</name>
<dbReference type="Pfam" id="PF04280">
    <property type="entry name" value="Tim44"/>
    <property type="match status" value="1"/>
</dbReference>
<dbReference type="Proteomes" id="UP001597171">
    <property type="component" value="Unassembled WGS sequence"/>
</dbReference>
<proteinExistence type="predicted"/>
<dbReference type="InterPro" id="IPR007379">
    <property type="entry name" value="Tim44-like_dom"/>
</dbReference>
<dbReference type="RefSeq" id="WP_378777157.1">
    <property type="nucleotide sequence ID" value="NZ_JBHTMX010000249.1"/>
</dbReference>
<feature type="non-terminal residue" evidence="2">
    <location>
        <position position="1"/>
    </location>
</feature>
<keyword evidence="3" id="KW-1185">Reference proteome</keyword>
<dbReference type="InterPro" id="IPR032710">
    <property type="entry name" value="NTF2-like_dom_sf"/>
</dbReference>
<dbReference type="PANTHER" id="PTHR41542:SF1">
    <property type="entry name" value="BLL5807 PROTEIN"/>
    <property type="match status" value="1"/>
</dbReference>
<protein>
    <submittedName>
        <fullName evidence="2">TIM44-like domain-containing protein</fullName>
    </submittedName>
</protein>
<dbReference type="EMBL" id="JBHTMX010000249">
    <property type="protein sequence ID" value="MFD1333527.1"/>
    <property type="molecule type" value="Genomic_DNA"/>
</dbReference>
<reference evidence="3" key="1">
    <citation type="journal article" date="2019" name="Int. J. Syst. Evol. Microbiol.">
        <title>The Global Catalogue of Microorganisms (GCM) 10K type strain sequencing project: providing services to taxonomists for standard genome sequencing and annotation.</title>
        <authorList>
            <consortium name="The Broad Institute Genomics Platform"/>
            <consortium name="The Broad Institute Genome Sequencing Center for Infectious Disease"/>
            <person name="Wu L."/>
            <person name="Ma J."/>
        </authorList>
    </citation>
    <scope>NUCLEOTIDE SEQUENCE [LARGE SCALE GENOMIC DNA]</scope>
    <source>
        <strain evidence="3">CCUG 61696</strain>
    </source>
</reference>
<dbReference type="PANTHER" id="PTHR41542">
    <property type="entry name" value="BLL5807 PROTEIN"/>
    <property type="match status" value="1"/>
</dbReference>
<evidence type="ECO:0000259" key="1">
    <source>
        <dbReference type="SMART" id="SM00978"/>
    </source>
</evidence>
<feature type="domain" description="Tim44-like" evidence="1">
    <location>
        <begin position="24"/>
        <end position="162"/>
    </location>
</feature>
<evidence type="ECO:0000313" key="3">
    <source>
        <dbReference type="Proteomes" id="UP001597171"/>
    </source>
</evidence>